<dbReference type="OrthoDB" id="9794330at2"/>
<organism evidence="6 7">
    <name type="scientific">Isosphaera pallida (strain ATCC 43644 / DSM 9630 / IS1B)</name>
    <dbReference type="NCBI Taxonomy" id="575540"/>
    <lineage>
        <taxon>Bacteria</taxon>
        <taxon>Pseudomonadati</taxon>
        <taxon>Planctomycetota</taxon>
        <taxon>Planctomycetia</taxon>
        <taxon>Isosphaerales</taxon>
        <taxon>Isosphaeraceae</taxon>
        <taxon>Isosphaera</taxon>
    </lineage>
</organism>
<proteinExistence type="predicted"/>
<dbReference type="SMART" id="SM00418">
    <property type="entry name" value="HTH_ARSR"/>
    <property type="match status" value="2"/>
</dbReference>
<dbReference type="PROSITE" id="PS50987">
    <property type="entry name" value="HTH_ARSR_2"/>
    <property type="match status" value="2"/>
</dbReference>
<dbReference type="InterPro" id="IPR011991">
    <property type="entry name" value="ArsR-like_HTH"/>
</dbReference>
<feature type="compositionally biased region" description="Low complexity" evidence="4">
    <location>
        <begin position="45"/>
        <end position="56"/>
    </location>
</feature>
<dbReference type="AlphaFoldDB" id="E8R5D6"/>
<evidence type="ECO:0000313" key="6">
    <source>
        <dbReference type="EMBL" id="ADV60677.1"/>
    </source>
</evidence>
<dbReference type="SUPFAM" id="SSF46785">
    <property type="entry name" value="Winged helix' DNA-binding domain"/>
    <property type="match status" value="2"/>
</dbReference>
<dbReference type="GO" id="GO:0003700">
    <property type="term" value="F:DNA-binding transcription factor activity"/>
    <property type="evidence" value="ECO:0007669"/>
    <property type="project" value="InterPro"/>
</dbReference>
<dbReference type="InterPro" id="IPR036388">
    <property type="entry name" value="WH-like_DNA-bd_sf"/>
</dbReference>
<reference evidence="6 7" key="2">
    <citation type="journal article" date="2011" name="Stand. Genomic Sci.">
        <title>Complete genome sequence of Isosphaera pallida type strain (IS1B).</title>
        <authorList>
            <consortium name="US DOE Joint Genome Institute (JGI-PGF)"/>
            <person name="Goker M."/>
            <person name="Cleland D."/>
            <person name="Saunders E."/>
            <person name="Lapidus A."/>
            <person name="Nolan M."/>
            <person name="Lucas S."/>
            <person name="Hammon N."/>
            <person name="Deshpande S."/>
            <person name="Cheng J.F."/>
            <person name="Tapia R."/>
            <person name="Han C."/>
            <person name="Goodwin L."/>
            <person name="Pitluck S."/>
            <person name="Liolios K."/>
            <person name="Pagani I."/>
            <person name="Ivanova N."/>
            <person name="Mavromatis K."/>
            <person name="Pati A."/>
            <person name="Chen A."/>
            <person name="Palaniappan K."/>
            <person name="Land M."/>
            <person name="Hauser L."/>
            <person name="Chang Y.J."/>
            <person name="Jeffries C.D."/>
            <person name="Detter J.C."/>
            <person name="Beck B."/>
            <person name="Woyke T."/>
            <person name="Bristow J."/>
            <person name="Eisen J.A."/>
            <person name="Markowitz V."/>
            <person name="Hugenholtz P."/>
            <person name="Kyrpides N.C."/>
            <person name="Klenk H.P."/>
        </authorList>
    </citation>
    <scope>NUCLEOTIDE SEQUENCE [LARGE SCALE GENOMIC DNA]</scope>
    <source>
        <strain evidence="7">ATCC 43644 / DSM 9630 / IS1B</strain>
    </source>
</reference>
<dbReference type="Pfam" id="PF01022">
    <property type="entry name" value="HTH_5"/>
    <property type="match status" value="1"/>
</dbReference>
<dbReference type="PRINTS" id="PR00778">
    <property type="entry name" value="HTHARSR"/>
</dbReference>
<dbReference type="InParanoid" id="E8R5D6"/>
<evidence type="ECO:0000259" key="5">
    <source>
        <dbReference type="PROSITE" id="PS50987"/>
    </source>
</evidence>
<dbReference type="Pfam" id="PF12840">
    <property type="entry name" value="HTH_20"/>
    <property type="match status" value="1"/>
</dbReference>
<dbReference type="NCBIfam" id="NF033788">
    <property type="entry name" value="HTH_metalloreg"/>
    <property type="match status" value="2"/>
</dbReference>
<dbReference type="RefSeq" id="WP_013562966.1">
    <property type="nucleotide sequence ID" value="NC_014962.1"/>
</dbReference>
<feature type="domain" description="HTH arsR-type" evidence="5">
    <location>
        <begin position="187"/>
        <end position="282"/>
    </location>
</feature>
<dbReference type="CDD" id="cd00090">
    <property type="entry name" value="HTH_ARSR"/>
    <property type="match status" value="2"/>
</dbReference>
<dbReference type="PANTHER" id="PTHR43132">
    <property type="entry name" value="ARSENICAL RESISTANCE OPERON REPRESSOR ARSR-RELATED"/>
    <property type="match status" value="1"/>
</dbReference>
<dbReference type="InterPro" id="IPR001845">
    <property type="entry name" value="HTH_ArsR_DNA-bd_dom"/>
</dbReference>
<evidence type="ECO:0000256" key="2">
    <source>
        <dbReference type="ARBA" id="ARBA00023125"/>
    </source>
</evidence>
<reference key="1">
    <citation type="submission" date="2010-11" db="EMBL/GenBank/DDBJ databases">
        <title>The complete sequence of chromosome of Isophaera pallida ATCC 43644.</title>
        <authorList>
            <consortium name="US DOE Joint Genome Institute (JGI-PGF)"/>
            <person name="Lucas S."/>
            <person name="Copeland A."/>
            <person name="Lapidus A."/>
            <person name="Bruce D."/>
            <person name="Goodwin L."/>
            <person name="Pitluck S."/>
            <person name="Kyrpides N."/>
            <person name="Mavromatis K."/>
            <person name="Pagani I."/>
            <person name="Ivanova N."/>
            <person name="Saunders E."/>
            <person name="Brettin T."/>
            <person name="Detter J.C."/>
            <person name="Han C."/>
            <person name="Tapia R."/>
            <person name="Land M."/>
            <person name="Hauser L."/>
            <person name="Markowitz V."/>
            <person name="Cheng J.-F."/>
            <person name="Hugenholtz P."/>
            <person name="Woyke T."/>
            <person name="Wu D."/>
            <person name="Eisen J.A."/>
        </authorList>
    </citation>
    <scope>NUCLEOTIDE SEQUENCE</scope>
    <source>
        <strain>ATCC 43644</strain>
    </source>
</reference>
<dbReference type="InterPro" id="IPR051011">
    <property type="entry name" value="Metal_resp_trans_reg"/>
</dbReference>
<dbReference type="InterPro" id="IPR036390">
    <property type="entry name" value="WH_DNA-bd_sf"/>
</dbReference>
<dbReference type="eggNOG" id="COG0640">
    <property type="taxonomic scope" value="Bacteria"/>
</dbReference>
<accession>E8R5D6</accession>
<dbReference type="GO" id="GO:0003677">
    <property type="term" value="F:DNA binding"/>
    <property type="evidence" value="ECO:0007669"/>
    <property type="project" value="UniProtKB-KW"/>
</dbReference>
<feature type="region of interest" description="Disordered" evidence="4">
    <location>
        <begin position="283"/>
        <end position="312"/>
    </location>
</feature>
<evidence type="ECO:0000256" key="4">
    <source>
        <dbReference type="SAM" id="MobiDB-lite"/>
    </source>
</evidence>
<keyword evidence="3" id="KW-0804">Transcription</keyword>
<dbReference type="Gene3D" id="1.10.10.10">
    <property type="entry name" value="Winged helix-like DNA-binding domain superfamily/Winged helix DNA-binding domain"/>
    <property type="match status" value="2"/>
</dbReference>
<feature type="region of interest" description="Disordered" evidence="4">
    <location>
        <begin position="41"/>
        <end position="68"/>
    </location>
</feature>
<keyword evidence="7" id="KW-1185">Reference proteome</keyword>
<sequence length="312" mass="33678">MMNIHALMRTTDGVWIQLNGPRDAVDRLIDDLAARHQATVEGNGPAATSALLTPTPAQIPPGQTADDRGASLPQLPAFPPNPNAQATRIAGPDRGQLKLAKLARIFQLLADSTRSALVNQLNQSSRSVTELCMGLSGQSQPSVSHHLALLRSARIVESDRAGKFNYYSLTPLGHRVAELLNQLRDYARAAGETDVDLLAKPLADASRLMILLTLKRDGWRSVSSLVKALPDQSQPSVSHHLGTLRDAGFVINRREGRFIHYALAPRGEALVGAFLKIFRTAAKPQPADEQQHQSSQLGGDDSSPARPSTQPN</sequence>
<protein>
    <submittedName>
        <fullName evidence="6">Regulatory protein ArsR</fullName>
    </submittedName>
</protein>
<feature type="domain" description="HTH arsR-type" evidence="5">
    <location>
        <begin position="94"/>
        <end position="191"/>
    </location>
</feature>
<dbReference type="HOGENOM" id="CLU_890747_0_0_0"/>
<dbReference type="KEGG" id="ipa:Isop_0080"/>
<gene>
    <name evidence="6" type="ordered locus">Isop_0080</name>
</gene>
<evidence type="ECO:0000313" key="7">
    <source>
        <dbReference type="Proteomes" id="UP000008631"/>
    </source>
</evidence>
<keyword evidence="2" id="KW-0238">DNA-binding</keyword>
<dbReference type="Proteomes" id="UP000008631">
    <property type="component" value="Chromosome"/>
</dbReference>
<dbReference type="EMBL" id="CP002353">
    <property type="protein sequence ID" value="ADV60677.1"/>
    <property type="molecule type" value="Genomic_DNA"/>
</dbReference>
<dbReference type="PANTHER" id="PTHR43132:SF6">
    <property type="entry name" value="HTH-TYPE TRANSCRIPTIONAL REPRESSOR CZRA"/>
    <property type="match status" value="1"/>
</dbReference>
<keyword evidence="1" id="KW-0805">Transcription regulation</keyword>
<evidence type="ECO:0000256" key="3">
    <source>
        <dbReference type="ARBA" id="ARBA00023163"/>
    </source>
</evidence>
<evidence type="ECO:0000256" key="1">
    <source>
        <dbReference type="ARBA" id="ARBA00023015"/>
    </source>
</evidence>
<name>E8R5D6_ISOPI</name>